<keyword evidence="2 3" id="KW-0378">Hydrolase</keyword>
<comment type="caution">
    <text evidence="3">The sequence shown here is derived from an EMBL/GenBank/DDBJ whole genome shotgun (WGS) entry which is preliminary data.</text>
</comment>
<dbReference type="GO" id="GO:0050480">
    <property type="term" value="F:imidazolonepropionase activity"/>
    <property type="evidence" value="ECO:0007669"/>
    <property type="project" value="UniProtKB-EC"/>
</dbReference>
<dbReference type="PANTHER" id="PTHR42752">
    <property type="entry name" value="IMIDAZOLONEPROPIONASE"/>
    <property type="match status" value="1"/>
</dbReference>
<reference evidence="3 4" key="1">
    <citation type="submission" date="2023-11" db="EMBL/GenBank/DDBJ databases">
        <title>Halocaridina rubra genome assembly.</title>
        <authorList>
            <person name="Smith C."/>
        </authorList>
    </citation>
    <scope>NUCLEOTIDE SEQUENCE [LARGE SCALE GENOMIC DNA]</scope>
    <source>
        <strain evidence="3">EP-1</strain>
        <tissue evidence="3">Whole</tissue>
    </source>
</reference>
<dbReference type="Proteomes" id="UP001381693">
    <property type="component" value="Unassembled WGS sequence"/>
</dbReference>
<dbReference type="Gene3D" id="3.20.20.140">
    <property type="entry name" value="Metal-dependent hydrolases"/>
    <property type="match status" value="1"/>
</dbReference>
<feature type="non-terminal residue" evidence="3">
    <location>
        <position position="104"/>
    </location>
</feature>
<dbReference type="EC" id="3.5.2.7" evidence="3"/>
<sequence length="104" mass="11090">MQLLIRGASQVVQVANRGEMVKLKSSMGDLAILTASESEGLSIAVDSNGLIASVGTDSDICNQFPNVKWDSIVEANGRSVIPGLVDGHTHPVWDGDRVHEFAMK</sequence>
<dbReference type="Gene3D" id="2.30.40.10">
    <property type="entry name" value="Urease, subunit C, domain 1"/>
    <property type="match status" value="1"/>
</dbReference>
<accession>A0AAN9A979</accession>
<dbReference type="AlphaFoldDB" id="A0AAN9A979"/>
<evidence type="ECO:0000256" key="1">
    <source>
        <dbReference type="ARBA" id="ARBA00022723"/>
    </source>
</evidence>
<gene>
    <name evidence="3" type="primary">AMDHD1_1</name>
    <name evidence="3" type="ORF">SK128_001295</name>
</gene>
<dbReference type="GO" id="GO:0019556">
    <property type="term" value="P:L-histidine catabolic process to glutamate and formamide"/>
    <property type="evidence" value="ECO:0007669"/>
    <property type="project" value="InterPro"/>
</dbReference>
<evidence type="ECO:0000313" key="3">
    <source>
        <dbReference type="EMBL" id="KAK7074587.1"/>
    </source>
</evidence>
<dbReference type="InterPro" id="IPR005920">
    <property type="entry name" value="HutI"/>
</dbReference>
<name>A0AAN9A979_HALRR</name>
<dbReference type="GO" id="GO:0005737">
    <property type="term" value="C:cytoplasm"/>
    <property type="evidence" value="ECO:0007669"/>
    <property type="project" value="InterPro"/>
</dbReference>
<dbReference type="GO" id="GO:0046872">
    <property type="term" value="F:metal ion binding"/>
    <property type="evidence" value="ECO:0007669"/>
    <property type="project" value="UniProtKB-KW"/>
</dbReference>
<dbReference type="PANTHER" id="PTHR42752:SF1">
    <property type="entry name" value="IMIDAZOLONEPROPIONASE-RELATED"/>
    <property type="match status" value="1"/>
</dbReference>
<dbReference type="EMBL" id="JAXCGZ010011527">
    <property type="protein sequence ID" value="KAK7074587.1"/>
    <property type="molecule type" value="Genomic_DNA"/>
</dbReference>
<evidence type="ECO:0000256" key="2">
    <source>
        <dbReference type="ARBA" id="ARBA00022801"/>
    </source>
</evidence>
<keyword evidence="1" id="KW-0479">Metal-binding</keyword>
<organism evidence="3 4">
    <name type="scientific">Halocaridina rubra</name>
    <name type="common">Hawaiian red shrimp</name>
    <dbReference type="NCBI Taxonomy" id="373956"/>
    <lineage>
        <taxon>Eukaryota</taxon>
        <taxon>Metazoa</taxon>
        <taxon>Ecdysozoa</taxon>
        <taxon>Arthropoda</taxon>
        <taxon>Crustacea</taxon>
        <taxon>Multicrustacea</taxon>
        <taxon>Malacostraca</taxon>
        <taxon>Eumalacostraca</taxon>
        <taxon>Eucarida</taxon>
        <taxon>Decapoda</taxon>
        <taxon>Pleocyemata</taxon>
        <taxon>Caridea</taxon>
        <taxon>Atyoidea</taxon>
        <taxon>Atyidae</taxon>
        <taxon>Halocaridina</taxon>
    </lineage>
</organism>
<proteinExistence type="predicted"/>
<evidence type="ECO:0000313" key="4">
    <source>
        <dbReference type="Proteomes" id="UP001381693"/>
    </source>
</evidence>
<dbReference type="SUPFAM" id="SSF51338">
    <property type="entry name" value="Composite domain of metallo-dependent hydrolases"/>
    <property type="match status" value="1"/>
</dbReference>
<keyword evidence="4" id="KW-1185">Reference proteome</keyword>
<protein>
    <submittedName>
        <fullName evidence="3">Imidazolonepropionase</fullName>
        <ecNumber evidence="3">3.5.2.7</ecNumber>
    </submittedName>
</protein>
<dbReference type="InterPro" id="IPR011059">
    <property type="entry name" value="Metal-dep_hydrolase_composite"/>
</dbReference>